<evidence type="ECO:0000256" key="1">
    <source>
        <dbReference type="SAM" id="MobiDB-lite"/>
    </source>
</evidence>
<gene>
    <name evidence="2" type="ORF">ACCB12423</name>
</gene>
<evidence type="ECO:0000313" key="2">
    <source>
        <dbReference type="EMBL" id="AEY61450.1"/>
    </source>
</evidence>
<reference evidence="2" key="1">
    <citation type="submission" date="2011-11" db="EMBL/GenBank/DDBJ databases">
        <title>Decoding the brain transcriptome of the Eastern honeybee (Apis cerana) based on pyrosequencing.</title>
        <authorList>
            <person name="Sun L."/>
            <person name="Zheng H."/>
            <person name="Wang Y."/>
            <person name="Xie X."/>
            <person name="Zhu Y."/>
            <person name="Gu W."/>
            <person name="Wang S."/>
        </authorList>
    </citation>
    <scope>NUCLEOTIDE SEQUENCE</scope>
    <source>
        <tissue evidence="2">Brain</tissue>
    </source>
</reference>
<sequence length="157" mass="18290">MQEDVSYLDIVFGPSLPPHLLKQKYNDDMNTKIIGPILPNTAMLFHNYEINQIESEDEDGIGPLPANHPALENNFVYKQLEQRAQQIKNEQKDEDYSILNQREEWMTELPPSQINNLGLTSRKFRMRAGSDMSDRSCWTDTPAKKARKTKTRRRKII</sequence>
<dbReference type="AlphaFoldDB" id="V9IK66"/>
<accession>V9IK66</accession>
<feature type="compositionally biased region" description="Basic residues" evidence="1">
    <location>
        <begin position="144"/>
        <end position="157"/>
    </location>
</feature>
<proteinExistence type="evidence at transcript level"/>
<feature type="region of interest" description="Disordered" evidence="1">
    <location>
        <begin position="128"/>
        <end position="157"/>
    </location>
</feature>
<dbReference type="EMBL" id="JR051202">
    <property type="protein sequence ID" value="AEY61450.1"/>
    <property type="molecule type" value="mRNA"/>
</dbReference>
<protein>
    <submittedName>
        <fullName evidence="2">Uncharacterized protein</fullName>
    </submittedName>
</protein>
<dbReference type="PANTHER" id="PTHR46370">
    <property type="entry name" value="GPALPP MOTIFS-CONTAINING PROTEIN 1"/>
    <property type="match status" value="1"/>
</dbReference>
<organism evidence="2">
    <name type="scientific">Apis cerana</name>
    <name type="common">Indian honeybee</name>
    <dbReference type="NCBI Taxonomy" id="7461"/>
    <lineage>
        <taxon>Eukaryota</taxon>
        <taxon>Metazoa</taxon>
        <taxon>Ecdysozoa</taxon>
        <taxon>Arthropoda</taxon>
        <taxon>Hexapoda</taxon>
        <taxon>Insecta</taxon>
        <taxon>Pterygota</taxon>
        <taxon>Neoptera</taxon>
        <taxon>Endopterygota</taxon>
        <taxon>Hymenoptera</taxon>
        <taxon>Apocrita</taxon>
        <taxon>Aculeata</taxon>
        <taxon>Apoidea</taxon>
        <taxon>Anthophila</taxon>
        <taxon>Apidae</taxon>
        <taxon>Apis</taxon>
    </lineage>
</organism>
<dbReference type="PANTHER" id="PTHR46370:SF1">
    <property type="entry name" value="GPALPP MOTIFS-CONTAINING PROTEIN 1"/>
    <property type="match status" value="1"/>
</dbReference>
<name>V9IK66_APICE</name>
<dbReference type="InterPro" id="IPR046331">
    <property type="entry name" value="GPAM1-like"/>
</dbReference>